<reference evidence="10" key="1">
    <citation type="submission" date="2020-07" db="EMBL/GenBank/DDBJ databases">
        <title>Genomic analysis of a strain of Sedimentibacter Hydroxybenzoicus DSM7310.</title>
        <authorList>
            <person name="Ma S."/>
        </authorList>
    </citation>
    <scope>NUCLEOTIDE SEQUENCE</scope>
    <source>
        <strain evidence="10">DSM 7310</strain>
    </source>
</reference>
<evidence type="ECO:0000256" key="7">
    <source>
        <dbReference type="PIRNR" id="PIRNR010607"/>
    </source>
</evidence>
<organism evidence="10 11">
    <name type="scientific">Sedimentibacter hydroxybenzoicus DSM 7310</name>
    <dbReference type="NCBI Taxonomy" id="1123245"/>
    <lineage>
        <taxon>Bacteria</taxon>
        <taxon>Bacillati</taxon>
        <taxon>Bacillota</taxon>
        <taxon>Tissierellia</taxon>
        <taxon>Sedimentibacter</taxon>
    </lineage>
</organism>
<proteinExistence type="inferred from homology"/>
<dbReference type="Pfam" id="PF05848">
    <property type="entry name" value="CtsR"/>
    <property type="match status" value="1"/>
</dbReference>
<keyword evidence="6 7" id="KW-0804">Transcription</keyword>
<dbReference type="PIRSF" id="PIRSF010607">
    <property type="entry name" value="Txn_repr_CtsR"/>
    <property type="match status" value="1"/>
</dbReference>
<protein>
    <recommendedName>
        <fullName evidence="2 7">Transcriptional regulator CtsR</fullName>
    </recommendedName>
</protein>
<evidence type="ECO:0000256" key="1">
    <source>
        <dbReference type="ARBA" id="ARBA00010189"/>
    </source>
</evidence>
<dbReference type="RefSeq" id="WP_179239775.1">
    <property type="nucleotide sequence ID" value="NZ_JACBNQ010000039.1"/>
</dbReference>
<dbReference type="Gene3D" id="1.10.1200.150">
    <property type="entry name" value="Transcriptional regulator CtsR, C-terminal domain"/>
    <property type="match status" value="1"/>
</dbReference>
<feature type="domain" description="CtsR N-terminal HTH" evidence="8">
    <location>
        <begin position="3"/>
        <end position="74"/>
    </location>
</feature>
<evidence type="ECO:0000259" key="9">
    <source>
        <dbReference type="Pfam" id="PF17727"/>
    </source>
</evidence>
<dbReference type="GO" id="GO:0006355">
    <property type="term" value="P:regulation of DNA-templated transcription"/>
    <property type="evidence" value="ECO:0007669"/>
    <property type="project" value="UniProtKB-UniRule"/>
</dbReference>
<dbReference type="Pfam" id="PF17727">
    <property type="entry name" value="CtsR_C"/>
    <property type="match status" value="1"/>
</dbReference>
<name>A0A974GYA3_SEDHY</name>
<comment type="similarity">
    <text evidence="1 7">Belongs to the CtsR family.</text>
</comment>
<keyword evidence="11" id="KW-1185">Reference proteome</keyword>
<feature type="domain" description="CtsR C-terminal dimerization" evidence="9">
    <location>
        <begin position="78"/>
        <end position="147"/>
    </location>
</feature>
<evidence type="ECO:0000313" key="11">
    <source>
        <dbReference type="Proteomes" id="UP000611629"/>
    </source>
</evidence>
<dbReference type="Proteomes" id="UP000611629">
    <property type="component" value="Unassembled WGS sequence"/>
</dbReference>
<dbReference type="InterPro" id="IPR041908">
    <property type="entry name" value="CtsR_C_sf"/>
</dbReference>
<sequence length="154" mass="17533">MSNLSDIIEGFIKELIEANNFRAVDIQRNFLAQQFDCSPSQINYVLSTRFNNDRGYIVESRRGGGGYIRILRVQSSIDELKEILNESIGDNITLNKALDVLKALKERDVINNRELKIMQSILGDRALNNVPYDDRNTIRASLLKEMILISVDAD</sequence>
<dbReference type="GO" id="GO:0003677">
    <property type="term" value="F:DNA binding"/>
    <property type="evidence" value="ECO:0007669"/>
    <property type="project" value="UniProtKB-UniRule"/>
</dbReference>
<keyword evidence="5 7" id="KW-0238">DNA-binding</keyword>
<dbReference type="InterPro" id="IPR041473">
    <property type="entry name" value="CtsR_C"/>
</dbReference>
<dbReference type="Gene3D" id="3.30.56.130">
    <property type="entry name" value="Transcriptional regulator CtsR, winged HTH domain"/>
    <property type="match status" value="1"/>
</dbReference>
<evidence type="ECO:0000313" key="10">
    <source>
        <dbReference type="EMBL" id="NYB76056.1"/>
    </source>
</evidence>
<dbReference type="InterPro" id="IPR040465">
    <property type="entry name" value="CtsR_N"/>
</dbReference>
<keyword evidence="4 7" id="KW-0805">Transcription regulation</keyword>
<evidence type="ECO:0000256" key="6">
    <source>
        <dbReference type="ARBA" id="ARBA00023163"/>
    </source>
</evidence>
<accession>A0A974GYA3</accession>
<dbReference type="AlphaFoldDB" id="A0A974GYA3"/>
<evidence type="ECO:0000256" key="4">
    <source>
        <dbReference type="ARBA" id="ARBA00023015"/>
    </source>
</evidence>
<dbReference type="InterPro" id="IPR041902">
    <property type="entry name" value="CtsR_N_sf"/>
</dbReference>
<evidence type="ECO:0000256" key="2">
    <source>
        <dbReference type="ARBA" id="ARBA00014129"/>
    </source>
</evidence>
<keyword evidence="3 7" id="KW-0678">Repressor</keyword>
<gene>
    <name evidence="10" type="ORF">HZF24_18060</name>
</gene>
<comment type="caution">
    <text evidence="10">The sequence shown here is derived from an EMBL/GenBank/DDBJ whole genome shotgun (WGS) entry which is preliminary data.</text>
</comment>
<dbReference type="EMBL" id="JACBNQ010000039">
    <property type="protein sequence ID" value="NYB76056.1"/>
    <property type="molecule type" value="Genomic_DNA"/>
</dbReference>
<evidence type="ECO:0000256" key="5">
    <source>
        <dbReference type="ARBA" id="ARBA00023125"/>
    </source>
</evidence>
<evidence type="ECO:0000256" key="3">
    <source>
        <dbReference type="ARBA" id="ARBA00022491"/>
    </source>
</evidence>
<evidence type="ECO:0000259" key="8">
    <source>
        <dbReference type="Pfam" id="PF05848"/>
    </source>
</evidence>
<dbReference type="InterPro" id="IPR008463">
    <property type="entry name" value="CtsR"/>
</dbReference>